<evidence type="ECO:0000313" key="2">
    <source>
        <dbReference type="EMBL" id="TNN58043.1"/>
    </source>
</evidence>
<organism evidence="2 3">
    <name type="scientific">Liparis tanakae</name>
    <name type="common">Tanaka's snailfish</name>
    <dbReference type="NCBI Taxonomy" id="230148"/>
    <lineage>
        <taxon>Eukaryota</taxon>
        <taxon>Metazoa</taxon>
        <taxon>Chordata</taxon>
        <taxon>Craniata</taxon>
        <taxon>Vertebrata</taxon>
        <taxon>Euteleostomi</taxon>
        <taxon>Actinopterygii</taxon>
        <taxon>Neopterygii</taxon>
        <taxon>Teleostei</taxon>
        <taxon>Neoteleostei</taxon>
        <taxon>Acanthomorphata</taxon>
        <taxon>Eupercaria</taxon>
        <taxon>Perciformes</taxon>
        <taxon>Cottioidei</taxon>
        <taxon>Cottales</taxon>
        <taxon>Liparidae</taxon>
        <taxon>Liparis</taxon>
    </lineage>
</organism>
<proteinExistence type="predicted"/>
<dbReference type="Proteomes" id="UP000314294">
    <property type="component" value="Unassembled WGS sequence"/>
</dbReference>
<protein>
    <submittedName>
        <fullName evidence="2">Uncharacterized protein</fullName>
    </submittedName>
</protein>
<feature type="compositionally biased region" description="Basic and acidic residues" evidence="1">
    <location>
        <begin position="1"/>
        <end position="16"/>
    </location>
</feature>
<reference evidence="2 3" key="1">
    <citation type="submission" date="2019-03" db="EMBL/GenBank/DDBJ databases">
        <title>First draft genome of Liparis tanakae, snailfish: a comprehensive survey of snailfish specific genes.</title>
        <authorList>
            <person name="Kim W."/>
            <person name="Song I."/>
            <person name="Jeong J.-H."/>
            <person name="Kim D."/>
            <person name="Kim S."/>
            <person name="Ryu S."/>
            <person name="Song J.Y."/>
            <person name="Lee S.K."/>
        </authorList>
    </citation>
    <scope>NUCLEOTIDE SEQUENCE [LARGE SCALE GENOMIC DNA]</scope>
    <source>
        <tissue evidence="2">Muscle</tissue>
    </source>
</reference>
<accession>A0A4Z2GZ37</accession>
<feature type="region of interest" description="Disordered" evidence="1">
    <location>
        <begin position="1"/>
        <end position="53"/>
    </location>
</feature>
<evidence type="ECO:0000256" key="1">
    <source>
        <dbReference type="SAM" id="MobiDB-lite"/>
    </source>
</evidence>
<comment type="caution">
    <text evidence="2">The sequence shown here is derived from an EMBL/GenBank/DDBJ whole genome shotgun (WGS) entry which is preliminary data.</text>
</comment>
<evidence type="ECO:0000313" key="3">
    <source>
        <dbReference type="Proteomes" id="UP000314294"/>
    </source>
</evidence>
<dbReference type="AlphaFoldDB" id="A0A4Z2GZ37"/>
<gene>
    <name evidence="2" type="ORF">EYF80_031715</name>
</gene>
<sequence>MDGWKRKGQEQTEHGLSHGGCGQGCQEKIVDERMEGRETDWSEKKKGSRKHERYERDSLAVRLQYRSDLLIQCPLTQA</sequence>
<feature type="compositionally biased region" description="Basic and acidic residues" evidence="1">
    <location>
        <begin position="28"/>
        <end position="45"/>
    </location>
</feature>
<keyword evidence="3" id="KW-1185">Reference proteome</keyword>
<name>A0A4Z2GZ37_9TELE</name>
<dbReference type="EMBL" id="SRLO01000390">
    <property type="protein sequence ID" value="TNN58043.1"/>
    <property type="molecule type" value="Genomic_DNA"/>
</dbReference>